<keyword evidence="5" id="KW-1185">Reference proteome</keyword>
<feature type="transmembrane region" description="Helical" evidence="1">
    <location>
        <begin position="61"/>
        <end position="89"/>
    </location>
</feature>
<keyword evidence="1" id="KW-0472">Membrane</keyword>
<dbReference type="EMBL" id="CAJNOT010000119">
    <property type="protein sequence ID" value="CAF0849203.1"/>
    <property type="molecule type" value="Genomic_DNA"/>
</dbReference>
<dbReference type="Proteomes" id="UP000663870">
    <property type="component" value="Unassembled WGS sequence"/>
</dbReference>
<protein>
    <submittedName>
        <fullName evidence="2">Uncharacterized protein</fullName>
    </submittedName>
</protein>
<evidence type="ECO:0000313" key="2">
    <source>
        <dbReference type="EMBL" id="CAF0849203.1"/>
    </source>
</evidence>
<dbReference type="AlphaFoldDB" id="A0A813W0U2"/>
<evidence type="ECO:0000256" key="1">
    <source>
        <dbReference type="SAM" id="Phobius"/>
    </source>
</evidence>
<evidence type="ECO:0000313" key="5">
    <source>
        <dbReference type="Proteomes" id="UP000663870"/>
    </source>
</evidence>
<dbReference type="EMBL" id="CAJNOL010000336">
    <property type="protein sequence ID" value="CAF1013887.1"/>
    <property type="molecule type" value="Genomic_DNA"/>
</dbReference>
<gene>
    <name evidence="3" type="ORF">JXQ802_LOCUS14809</name>
    <name evidence="2" type="ORF">ZHD862_LOCUS4784</name>
</gene>
<sequence length="102" mass="12176">MNDGMNCCSAYFYTRFTNDDTLIDLAMMNYPDIEKNENCSLSNDDQPLRNRLITFTTDHSFWFRIFFLIIVIIIIYLFITIYLYTYLFVQKVLDSHIDKPSS</sequence>
<accession>A0A813W0U2</accession>
<dbReference type="Proteomes" id="UP000663864">
    <property type="component" value="Unassembled WGS sequence"/>
</dbReference>
<keyword evidence="1" id="KW-1133">Transmembrane helix</keyword>
<organism evidence="2 4">
    <name type="scientific">Rotaria sordida</name>
    <dbReference type="NCBI Taxonomy" id="392033"/>
    <lineage>
        <taxon>Eukaryota</taxon>
        <taxon>Metazoa</taxon>
        <taxon>Spiralia</taxon>
        <taxon>Gnathifera</taxon>
        <taxon>Rotifera</taxon>
        <taxon>Eurotatoria</taxon>
        <taxon>Bdelloidea</taxon>
        <taxon>Philodinida</taxon>
        <taxon>Philodinidae</taxon>
        <taxon>Rotaria</taxon>
    </lineage>
</organism>
<keyword evidence="1" id="KW-0812">Transmembrane</keyword>
<evidence type="ECO:0000313" key="4">
    <source>
        <dbReference type="Proteomes" id="UP000663864"/>
    </source>
</evidence>
<comment type="caution">
    <text evidence="2">The sequence shown here is derived from an EMBL/GenBank/DDBJ whole genome shotgun (WGS) entry which is preliminary data.</text>
</comment>
<name>A0A813W0U2_9BILA</name>
<reference evidence="2" key="1">
    <citation type="submission" date="2021-02" db="EMBL/GenBank/DDBJ databases">
        <authorList>
            <person name="Nowell W R."/>
        </authorList>
    </citation>
    <scope>NUCLEOTIDE SEQUENCE</scope>
</reference>
<proteinExistence type="predicted"/>
<evidence type="ECO:0000313" key="3">
    <source>
        <dbReference type="EMBL" id="CAF1013887.1"/>
    </source>
</evidence>